<dbReference type="Gene3D" id="1.20.120.1770">
    <property type="match status" value="1"/>
</dbReference>
<keyword evidence="3" id="KW-0813">Transport</keyword>
<dbReference type="SMART" id="SM00665">
    <property type="entry name" value="B561"/>
    <property type="match status" value="1"/>
</dbReference>
<evidence type="ECO:0000259" key="12">
    <source>
        <dbReference type="PROSITE" id="PS50939"/>
    </source>
</evidence>
<feature type="transmembrane region" description="Helical" evidence="11">
    <location>
        <begin position="9"/>
        <end position="28"/>
    </location>
</feature>
<evidence type="ECO:0000256" key="5">
    <source>
        <dbReference type="ARBA" id="ARBA00022692"/>
    </source>
</evidence>
<dbReference type="VEuPathDB" id="CryptoDB:Cvel_5059"/>
<dbReference type="PhylomeDB" id="A0A0G4GR05"/>
<evidence type="ECO:0000256" key="9">
    <source>
        <dbReference type="ARBA" id="ARBA00023004"/>
    </source>
</evidence>
<dbReference type="InterPro" id="IPR043205">
    <property type="entry name" value="CYB561/CYBRD1-like"/>
</dbReference>
<feature type="transmembrane region" description="Helical" evidence="11">
    <location>
        <begin position="118"/>
        <end position="137"/>
    </location>
</feature>
<dbReference type="PANTHER" id="PTHR10106:SF0">
    <property type="entry name" value="LD36721P"/>
    <property type="match status" value="1"/>
</dbReference>
<dbReference type="PANTHER" id="PTHR10106">
    <property type="entry name" value="CYTOCHROME B561-RELATED"/>
    <property type="match status" value="1"/>
</dbReference>
<organism evidence="13">
    <name type="scientific">Chromera velia CCMP2878</name>
    <dbReference type="NCBI Taxonomy" id="1169474"/>
    <lineage>
        <taxon>Eukaryota</taxon>
        <taxon>Sar</taxon>
        <taxon>Alveolata</taxon>
        <taxon>Colpodellida</taxon>
        <taxon>Chromeraceae</taxon>
        <taxon>Chromera</taxon>
    </lineage>
</organism>
<feature type="transmembrane region" description="Helical" evidence="11">
    <location>
        <begin position="77"/>
        <end position="98"/>
    </location>
</feature>
<keyword evidence="9" id="KW-0408">Iron</keyword>
<comment type="cofactor">
    <cofactor evidence="1">
        <name>heme b</name>
        <dbReference type="ChEBI" id="CHEBI:60344"/>
    </cofactor>
</comment>
<dbReference type="GO" id="GO:0016020">
    <property type="term" value="C:membrane"/>
    <property type="evidence" value="ECO:0007669"/>
    <property type="project" value="UniProtKB-SubCell"/>
</dbReference>
<keyword evidence="5 11" id="KW-0812">Transmembrane</keyword>
<evidence type="ECO:0000256" key="3">
    <source>
        <dbReference type="ARBA" id="ARBA00022448"/>
    </source>
</evidence>
<dbReference type="GO" id="GO:0046872">
    <property type="term" value="F:metal ion binding"/>
    <property type="evidence" value="ECO:0007669"/>
    <property type="project" value="UniProtKB-KW"/>
</dbReference>
<dbReference type="EMBL" id="CDMZ01001447">
    <property type="protein sequence ID" value="CEM32760.1"/>
    <property type="molecule type" value="Genomic_DNA"/>
</dbReference>
<gene>
    <name evidence="13" type="ORF">Cvel_5059</name>
</gene>
<evidence type="ECO:0000256" key="1">
    <source>
        <dbReference type="ARBA" id="ARBA00001970"/>
    </source>
</evidence>
<dbReference type="Pfam" id="PF03188">
    <property type="entry name" value="Cytochrom_B561"/>
    <property type="match status" value="1"/>
</dbReference>
<keyword evidence="10 11" id="KW-0472">Membrane</keyword>
<dbReference type="PROSITE" id="PS50939">
    <property type="entry name" value="CYTOCHROME_B561"/>
    <property type="match status" value="1"/>
</dbReference>
<evidence type="ECO:0000313" key="13">
    <source>
        <dbReference type="EMBL" id="CEM32760.1"/>
    </source>
</evidence>
<dbReference type="InterPro" id="IPR006593">
    <property type="entry name" value="Cyt_b561/ferric_Rdtase_TM"/>
</dbReference>
<sequence>MGALSLSNLLAHFSVFLIFVMTLVWTFGYKELGGLGSKAGKLFNWHPVLMVLGFVVFMGEAMIAFRSSELQRNSRKTLHGVLNTLGFISALCGIIVVFKFHSDMGFPDFYSAHSYAGILVFVVAGIQQMIGTVFFGLSLVPDSWKRAALPWHKHLGKWIFVAAIATIATGIMEKQSFIDVPKFEPVKVFANVWILTLLIGAFFIMGPMEDTGMKESNDASVPLQSA</sequence>
<evidence type="ECO:0000256" key="10">
    <source>
        <dbReference type="ARBA" id="ARBA00023136"/>
    </source>
</evidence>
<evidence type="ECO:0000256" key="8">
    <source>
        <dbReference type="ARBA" id="ARBA00022989"/>
    </source>
</evidence>
<feature type="transmembrane region" description="Helical" evidence="11">
    <location>
        <begin position="158"/>
        <end position="176"/>
    </location>
</feature>
<keyword evidence="6" id="KW-0479">Metal-binding</keyword>
<dbReference type="AlphaFoldDB" id="A0A0G4GR05"/>
<feature type="transmembrane region" description="Helical" evidence="11">
    <location>
        <begin position="48"/>
        <end position="65"/>
    </location>
</feature>
<evidence type="ECO:0000256" key="4">
    <source>
        <dbReference type="ARBA" id="ARBA00022617"/>
    </source>
</evidence>
<reference evidence="13" key="1">
    <citation type="submission" date="2014-11" db="EMBL/GenBank/DDBJ databases">
        <authorList>
            <person name="Otto D Thomas"/>
            <person name="Naeem Raeece"/>
        </authorList>
    </citation>
    <scope>NUCLEOTIDE SEQUENCE</scope>
</reference>
<comment type="subcellular location">
    <subcellularLocation>
        <location evidence="2">Membrane</location>
        <topology evidence="2">Multi-pass membrane protein</topology>
    </subcellularLocation>
</comment>
<protein>
    <recommendedName>
        <fullName evidence="12">Cytochrome b561 domain-containing protein</fullName>
    </recommendedName>
</protein>
<evidence type="ECO:0000256" key="6">
    <source>
        <dbReference type="ARBA" id="ARBA00022723"/>
    </source>
</evidence>
<dbReference type="GO" id="GO:0016491">
    <property type="term" value="F:oxidoreductase activity"/>
    <property type="evidence" value="ECO:0007669"/>
    <property type="project" value="InterPro"/>
</dbReference>
<keyword evidence="8 11" id="KW-1133">Transmembrane helix</keyword>
<accession>A0A0G4GR05</accession>
<evidence type="ECO:0000256" key="11">
    <source>
        <dbReference type="SAM" id="Phobius"/>
    </source>
</evidence>
<name>A0A0G4GR05_9ALVE</name>
<feature type="transmembrane region" description="Helical" evidence="11">
    <location>
        <begin position="188"/>
        <end position="206"/>
    </location>
</feature>
<keyword evidence="4" id="KW-0349">Heme</keyword>
<evidence type="ECO:0000256" key="7">
    <source>
        <dbReference type="ARBA" id="ARBA00022982"/>
    </source>
</evidence>
<proteinExistence type="predicted"/>
<keyword evidence="7" id="KW-0249">Electron transport</keyword>
<evidence type="ECO:0000256" key="2">
    <source>
        <dbReference type="ARBA" id="ARBA00004141"/>
    </source>
</evidence>
<feature type="domain" description="Cytochrome b561" evidence="12">
    <location>
        <begin position="6"/>
        <end position="209"/>
    </location>
</feature>